<proteinExistence type="predicted"/>
<reference evidence="1" key="1">
    <citation type="journal article" date="2013" name="Genome Biol.">
        <title>Reference genomes and transcriptomes of Nicotiana sylvestris and Nicotiana tomentosiformis.</title>
        <authorList>
            <person name="Sierro N."/>
            <person name="Battey J.N."/>
            <person name="Ouadi S."/>
            <person name="Bovet L."/>
            <person name="Goepfert S."/>
            <person name="Bakaher N."/>
            <person name="Peitsch M.C."/>
            <person name="Ivanov N.V."/>
        </authorList>
    </citation>
    <scope>NUCLEOTIDE SEQUENCE [LARGE SCALE GENOMIC DNA]</scope>
</reference>
<dbReference type="AlphaFoldDB" id="A0A1U7WSI1"/>
<dbReference type="Proteomes" id="UP000189701">
    <property type="component" value="Unplaced"/>
</dbReference>
<protein>
    <submittedName>
        <fullName evidence="2">Uncharacterized protein LOC104231576</fullName>
    </submittedName>
</protein>
<dbReference type="RefSeq" id="XP_009782892.1">
    <property type="nucleotide sequence ID" value="XM_009784590.1"/>
</dbReference>
<name>A0A1U7WSI1_NICSY</name>
<dbReference type="PANTHER" id="PTHR46238">
    <property type="entry name" value="REVERSE TRANSCRIPTASE DOMAIN-CONTAINING PROTEIN"/>
    <property type="match status" value="1"/>
</dbReference>
<evidence type="ECO:0000313" key="2">
    <source>
        <dbReference type="RefSeq" id="XP_009782892.1"/>
    </source>
</evidence>
<reference evidence="2" key="2">
    <citation type="submission" date="2025-08" db="UniProtKB">
        <authorList>
            <consortium name="RefSeq"/>
        </authorList>
    </citation>
    <scope>IDENTIFICATION</scope>
    <source>
        <tissue evidence="2">Leaf</tissue>
    </source>
</reference>
<dbReference type="PANTHER" id="PTHR46238:SF8">
    <property type="entry name" value="ENDONUCLEASE_EXONUCLEASE_PHOSPHATASE DOMAIN-CONTAINING PROTEIN"/>
    <property type="match status" value="1"/>
</dbReference>
<evidence type="ECO:0000313" key="1">
    <source>
        <dbReference type="Proteomes" id="UP000189701"/>
    </source>
</evidence>
<keyword evidence="1" id="KW-1185">Reference proteome</keyword>
<organism evidence="1 2">
    <name type="scientific">Nicotiana sylvestris</name>
    <name type="common">Wood tobacco</name>
    <name type="synonym">South American tobacco</name>
    <dbReference type="NCBI Taxonomy" id="4096"/>
    <lineage>
        <taxon>Eukaryota</taxon>
        <taxon>Viridiplantae</taxon>
        <taxon>Streptophyta</taxon>
        <taxon>Embryophyta</taxon>
        <taxon>Tracheophyta</taxon>
        <taxon>Spermatophyta</taxon>
        <taxon>Magnoliopsida</taxon>
        <taxon>eudicotyledons</taxon>
        <taxon>Gunneridae</taxon>
        <taxon>Pentapetalae</taxon>
        <taxon>asterids</taxon>
        <taxon>lamiids</taxon>
        <taxon>Solanales</taxon>
        <taxon>Solanaceae</taxon>
        <taxon>Nicotianoideae</taxon>
        <taxon>Nicotianeae</taxon>
        <taxon>Nicotiana</taxon>
    </lineage>
</organism>
<gene>
    <name evidence="2" type="primary">LOC104231576</name>
</gene>
<sequence length="200" mass="22602">MERYKVARKEAKLAVTEAKTTAFSHLYEELGAKGEEKKLFWVAKDEEDAGQVEMEYGDSVVQEQRAIKDMYDGAKTQVRIVGGDFEHFPVVMGLYQGSALSPFLFALVMDTLTHHVQGEVPWCMLFPDDIVLIDETRSGVSERLEGDGEIDEDVTRRIGAGWMKWRLTYGVLCDKKMPPLLKDKTSQYGTISKQQTGANR</sequence>
<dbReference type="STRING" id="4096.A0A1U7WSI1"/>
<accession>A0A1U7WSI1</accession>